<keyword evidence="1 3" id="KW-0479">Metal-binding</keyword>
<keyword evidence="3" id="KW-0440">LIM domain</keyword>
<reference evidence="6 7" key="1">
    <citation type="submission" date="2014-04" db="EMBL/GenBank/DDBJ databases">
        <authorList>
            <consortium name="DOE Joint Genome Institute"/>
            <person name="Kuo A."/>
            <person name="Martino E."/>
            <person name="Perotto S."/>
            <person name="Kohler A."/>
            <person name="Nagy L.G."/>
            <person name="Floudas D."/>
            <person name="Copeland A."/>
            <person name="Barry K.W."/>
            <person name="Cichocki N."/>
            <person name="Veneault-Fourrey C."/>
            <person name="LaButti K."/>
            <person name="Lindquist E.A."/>
            <person name="Lipzen A."/>
            <person name="Lundell T."/>
            <person name="Morin E."/>
            <person name="Murat C."/>
            <person name="Sun H."/>
            <person name="Tunlid A."/>
            <person name="Henrissat B."/>
            <person name="Grigoriev I.V."/>
            <person name="Hibbett D.S."/>
            <person name="Martin F."/>
            <person name="Nordberg H.P."/>
            <person name="Cantor M.N."/>
            <person name="Hua S.X."/>
        </authorList>
    </citation>
    <scope>NUCLEOTIDE SEQUENCE [LARGE SCALE GENOMIC DNA]</scope>
    <source>
        <strain evidence="6 7">Zn</strain>
    </source>
</reference>
<organism evidence="6 7">
    <name type="scientific">Oidiodendron maius (strain Zn)</name>
    <dbReference type="NCBI Taxonomy" id="913774"/>
    <lineage>
        <taxon>Eukaryota</taxon>
        <taxon>Fungi</taxon>
        <taxon>Dikarya</taxon>
        <taxon>Ascomycota</taxon>
        <taxon>Pezizomycotina</taxon>
        <taxon>Leotiomycetes</taxon>
        <taxon>Leotiomycetes incertae sedis</taxon>
        <taxon>Myxotrichaceae</taxon>
        <taxon>Oidiodendron</taxon>
    </lineage>
</organism>
<dbReference type="Proteomes" id="UP000054321">
    <property type="component" value="Unassembled WGS sequence"/>
</dbReference>
<reference evidence="7" key="2">
    <citation type="submission" date="2015-01" db="EMBL/GenBank/DDBJ databases">
        <title>Evolutionary Origins and Diversification of the Mycorrhizal Mutualists.</title>
        <authorList>
            <consortium name="DOE Joint Genome Institute"/>
            <consortium name="Mycorrhizal Genomics Consortium"/>
            <person name="Kohler A."/>
            <person name="Kuo A."/>
            <person name="Nagy L.G."/>
            <person name="Floudas D."/>
            <person name="Copeland A."/>
            <person name="Barry K.W."/>
            <person name="Cichocki N."/>
            <person name="Veneault-Fourrey C."/>
            <person name="LaButti K."/>
            <person name="Lindquist E.A."/>
            <person name="Lipzen A."/>
            <person name="Lundell T."/>
            <person name="Morin E."/>
            <person name="Murat C."/>
            <person name="Riley R."/>
            <person name="Ohm R."/>
            <person name="Sun H."/>
            <person name="Tunlid A."/>
            <person name="Henrissat B."/>
            <person name="Grigoriev I.V."/>
            <person name="Hibbett D.S."/>
            <person name="Martin F."/>
        </authorList>
    </citation>
    <scope>NUCLEOTIDE SEQUENCE [LARGE SCALE GENOMIC DNA]</scope>
    <source>
        <strain evidence="7">Zn</strain>
    </source>
</reference>
<dbReference type="STRING" id="913774.A0A0C3HBP0"/>
<evidence type="ECO:0000256" key="3">
    <source>
        <dbReference type="PROSITE-ProRule" id="PRU00125"/>
    </source>
</evidence>
<evidence type="ECO:0000259" key="5">
    <source>
        <dbReference type="PROSITE" id="PS50023"/>
    </source>
</evidence>
<sequence length="220" mass="24784">MMGKSQNDIQSSITDLQVRRLDSSPSRNMAQPARTLNPPIPDSLTEPPPRNPARSQTPAIPGNTPIRRRTTKKGNCKGCSEPITGKSVSSADGRLTGRYHKECFVCTTCSEPFQTATFYVIDDAPYCERHYHKLNGSVCIGCDRGIEGQYLETERNQKFHPNCLTCSDCKRILKHDYFEMGGRVYCERDAFHRAQQGRFLGPGTGGSNRMQRRTTRLMMM</sequence>
<proteinExistence type="predicted"/>
<protein>
    <recommendedName>
        <fullName evidence="5">LIM zinc-binding domain-containing protein</fullName>
    </recommendedName>
</protein>
<dbReference type="HOGENOM" id="CLU_103827_0_0_1"/>
<feature type="domain" description="LIM zinc-binding" evidence="5">
    <location>
        <begin position="138"/>
        <end position="196"/>
    </location>
</feature>
<dbReference type="Pfam" id="PF00412">
    <property type="entry name" value="LIM"/>
    <property type="match status" value="2"/>
</dbReference>
<feature type="region of interest" description="Disordered" evidence="4">
    <location>
        <begin position="1"/>
        <end position="75"/>
    </location>
</feature>
<dbReference type="GO" id="GO:0030695">
    <property type="term" value="F:GTPase regulator activity"/>
    <property type="evidence" value="ECO:0007669"/>
    <property type="project" value="UniProtKB-ARBA"/>
</dbReference>
<dbReference type="PANTHER" id="PTHR24216">
    <property type="entry name" value="PAXILLIN-RELATED"/>
    <property type="match status" value="1"/>
</dbReference>
<evidence type="ECO:0000256" key="1">
    <source>
        <dbReference type="ARBA" id="ARBA00022723"/>
    </source>
</evidence>
<dbReference type="SUPFAM" id="SSF57716">
    <property type="entry name" value="Glucocorticoid receptor-like (DNA-binding domain)"/>
    <property type="match status" value="1"/>
</dbReference>
<evidence type="ECO:0000313" key="7">
    <source>
        <dbReference type="Proteomes" id="UP000054321"/>
    </source>
</evidence>
<dbReference type="PROSITE" id="PS50023">
    <property type="entry name" value="LIM_DOMAIN_2"/>
    <property type="match status" value="2"/>
</dbReference>
<feature type="domain" description="LIM zinc-binding" evidence="5">
    <location>
        <begin position="74"/>
        <end position="137"/>
    </location>
</feature>
<evidence type="ECO:0000256" key="4">
    <source>
        <dbReference type="SAM" id="MobiDB-lite"/>
    </source>
</evidence>
<feature type="compositionally biased region" description="Basic residues" evidence="4">
    <location>
        <begin position="66"/>
        <end position="75"/>
    </location>
</feature>
<dbReference type="AlphaFoldDB" id="A0A0C3HBP0"/>
<gene>
    <name evidence="6" type="ORF">OIDMADRAFT_16933</name>
</gene>
<evidence type="ECO:0000256" key="2">
    <source>
        <dbReference type="ARBA" id="ARBA00022833"/>
    </source>
</evidence>
<keyword evidence="7" id="KW-1185">Reference proteome</keyword>
<dbReference type="PROSITE" id="PS00478">
    <property type="entry name" value="LIM_DOMAIN_1"/>
    <property type="match status" value="1"/>
</dbReference>
<dbReference type="CDD" id="cd09397">
    <property type="entry name" value="LIM1_UF1"/>
    <property type="match status" value="1"/>
</dbReference>
<dbReference type="OrthoDB" id="1112565at2759"/>
<name>A0A0C3HBP0_OIDMZ</name>
<dbReference type="InParanoid" id="A0A0C3HBP0"/>
<dbReference type="CDD" id="cd08368">
    <property type="entry name" value="LIM"/>
    <property type="match status" value="1"/>
</dbReference>
<keyword evidence="2 3" id="KW-0862">Zinc</keyword>
<dbReference type="EMBL" id="KN832871">
    <property type="protein sequence ID" value="KIN05686.1"/>
    <property type="molecule type" value="Genomic_DNA"/>
</dbReference>
<dbReference type="InterPro" id="IPR001781">
    <property type="entry name" value="Znf_LIM"/>
</dbReference>
<evidence type="ECO:0000313" key="6">
    <source>
        <dbReference type="EMBL" id="KIN05686.1"/>
    </source>
</evidence>
<dbReference type="SMART" id="SM00132">
    <property type="entry name" value="LIM"/>
    <property type="match status" value="2"/>
</dbReference>
<accession>A0A0C3HBP0</accession>
<dbReference type="FunFam" id="2.10.110.10:FF:000105">
    <property type="entry name" value="Similar to LIM domain-containing protein"/>
    <property type="match status" value="1"/>
</dbReference>
<feature type="compositionally biased region" description="Pro residues" evidence="4">
    <location>
        <begin position="38"/>
        <end position="51"/>
    </location>
</feature>
<dbReference type="Gene3D" id="2.10.110.10">
    <property type="entry name" value="Cysteine Rich Protein"/>
    <property type="match status" value="2"/>
</dbReference>
<feature type="compositionally biased region" description="Polar residues" evidence="4">
    <location>
        <begin position="1"/>
        <end position="15"/>
    </location>
</feature>
<dbReference type="PANTHER" id="PTHR24216:SF65">
    <property type="entry name" value="PAXILLIN-LIKE PROTEIN 1"/>
    <property type="match status" value="1"/>
</dbReference>
<dbReference type="GO" id="GO:0046872">
    <property type="term" value="F:metal ion binding"/>
    <property type="evidence" value="ECO:0007669"/>
    <property type="project" value="UniProtKB-KW"/>
</dbReference>